<gene>
    <name evidence="15" type="ORF">TeGR_g3751</name>
</gene>
<feature type="domain" description="Rab-GAP TBC" evidence="14">
    <location>
        <begin position="422"/>
        <end position="597"/>
    </location>
</feature>
<keyword evidence="8 12" id="KW-0175">Coiled coil</keyword>
<keyword evidence="4" id="KW-0963">Cytoplasm</keyword>
<keyword evidence="16" id="KW-1185">Reference proteome</keyword>
<feature type="coiled-coil region" evidence="12">
    <location>
        <begin position="1053"/>
        <end position="1162"/>
    </location>
</feature>
<evidence type="ECO:0000256" key="11">
    <source>
        <dbReference type="ARBA" id="ARBA00034464"/>
    </source>
</evidence>
<evidence type="ECO:0000256" key="6">
    <source>
        <dbReference type="ARBA" id="ARBA00022737"/>
    </source>
</evidence>
<evidence type="ECO:0000256" key="5">
    <source>
        <dbReference type="ARBA" id="ARBA00022574"/>
    </source>
</evidence>
<evidence type="ECO:0000313" key="16">
    <source>
        <dbReference type="Proteomes" id="UP001165060"/>
    </source>
</evidence>
<dbReference type="PANTHER" id="PTHR19853">
    <property type="entry name" value="WD REPEAT CONTAINING PROTEIN 3 WDR3"/>
    <property type="match status" value="1"/>
</dbReference>
<feature type="compositionally biased region" description="Gly residues" evidence="13">
    <location>
        <begin position="1184"/>
        <end position="1198"/>
    </location>
</feature>
<comment type="caution">
    <text evidence="15">The sequence shown here is derived from an EMBL/GenBank/DDBJ whole genome shotgun (WGS) entry which is preliminary data.</text>
</comment>
<evidence type="ECO:0000259" key="14">
    <source>
        <dbReference type="PROSITE" id="PS50086"/>
    </source>
</evidence>
<keyword evidence="7" id="KW-0970">Cilium biogenesis/degradation</keyword>
<dbReference type="InterPro" id="IPR035969">
    <property type="entry name" value="Rab-GAP_TBC_sf"/>
</dbReference>
<keyword evidence="5" id="KW-0853">WD repeat</keyword>
<dbReference type="Proteomes" id="UP001165060">
    <property type="component" value="Unassembled WGS sequence"/>
</dbReference>
<feature type="coiled-coil region" evidence="12">
    <location>
        <begin position="964"/>
        <end position="991"/>
    </location>
</feature>
<dbReference type="InterPro" id="IPR000195">
    <property type="entry name" value="Rab-GAP-TBC_dom"/>
</dbReference>
<evidence type="ECO:0000256" key="10">
    <source>
        <dbReference type="ARBA" id="ARBA00023273"/>
    </source>
</evidence>
<feature type="compositionally biased region" description="Basic and acidic residues" evidence="13">
    <location>
        <begin position="678"/>
        <end position="687"/>
    </location>
</feature>
<evidence type="ECO:0000256" key="2">
    <source>
        <dbReference type="ARBA" id="ARBA00004607"/>
    </source>
</evidence>
<dbReference type="InterPro" id="IPR015943">
    <property type="entry name" value="WD40/YVTN_repeat-like_dom_sf"/>
</dbReference>
<evidence type="ECO:0000256" key="4">
    <source>
        <dbReference type="ARBA" id="ARBA00022490"/>
    </source>
</evidence>
<dbReference type="Gene3D" id="1.10.472.80">
    <property type="entry name" value="Ypt/Rab-GAP domain of gyp1p, domain 3"/>
    <property type="match status" value="1"/>
</dbReference>
<dbReference type="SUPFAM" id="SSF69322">
    <property type="entry name" value="Tricorn protease domain 2"/>
    <property type="match status" value="1"/>
</dbReference>
<comment type="subcellular location">
    <subcellularLocation>
        <location evidence="1">Cytoplasm</location>
        <location evidence="1">Cytoskeleton</location>
        <location evidence="1">Cilium basal body</location>
    </subcellularLocation>
    <subcellularLocation>
        <location evidence="2">Cytoplasm</location>
        <location evidence="2">Cytoskeleton</location>
        <location evidence="2">Microtubule organizing center</location>
        <location evidence="2">Centrosome</location>
        <location evidence="2">Centriolar satellite</location>
    </subcellularLocation>
</comment>
<dbReference type="Gene3D" id="2.130.10.10">
    <property type="entry name" value="YVTN repeat-like/Quinoprotein amine dehydrogenase"/>
    <property type="match status" value="1"/>
</dbReference>
<dbReference type="SMART" id="SM00320">
    <property type="entry name" value="WD40"/>
    <property type="match status" value="3"/>
</dbReference>
<proteinExistence type="predicted"/>
<sequence length="1215" mass="136441">MPPTVPISKSSGRIWLEKPSVSSDGLLSTFVFPAPGPSPSSSPPAEAVASPSHRFLKSAFALGSRASFSAGDSRGSLWTFSPPSNAFRRVCAPSSSGTSTRTLGPATALCYRPPSEQTVLAGHANGSVTRTVAGERTEFRSAVHGSPIRCLDSSAGLVLSLSQDKAVVWRDDGEKLSVARSMPGDFRAGRIVSAAGRRGQGAGSGKDVCVLFADSSVACYDADCFAMTRQYVLPATEGDAGLTTFDVSGDGRLLCSAGANAMLYLWDMQSDVLLLIAEMPPSAASVVHVEYSKTPNPAGFTPLFVLGDDGRILCLDFSPAGCTVLYEIASPSEALTHFSLDKPGRYLAATTSTGALRLYDLAVAAETANVLARSTLDYDRLNPATAKNANRWEPLYRLARLDPNETRLNTRKLRTLLDSYGEYPAKYRLLSWRFLLQLPENHDAFALLANKEVHPAFGGLNDRYPLKNQRVFKKLQSVLSALAHWSPVFGEAEFVPALAYPFVSLFQVDDLAAFETVMAVLLHWGGTWLTTFPHPPIPVLNTIEQIIHAHDPKLAAHLVSTGVSSQTYAWSMLRSVFTEVLNKSEWLRLWDHLFTNAHDPSLLLCAVAAYSIYNRNAIIPASNKTEIEPFFHRQNPINMSDFLLLMYELRRKTPTSVLPRPGEGLLEESGSSSAPSKKQTEEGREAEESGNVLGSVLSSPDTPWPIPRGMYPAFHGYPKFVVDFQIAERARLAAEEGEIRRKRRLLEALSERARGLATEEEQWQAQQQILVQAEETRRRTAEEAEKKRLEEERRLDDVSRERRLSQIEAMEEAALKAMQSSSNLRSAESKRIDDDLLRIRQKSEYVLKQRMEEEALLNLENQASQRVRQLQMGRSEEEKSRELRAELKAKEDKMALDDKMLLDRLKVEDEERRLSAEVERAKREKMVQMEAAMKTQQEINEKFVTAAAEREAKLAEVERERRLRHLAEDENRRKAEEIAQIEKQAEIEKKMEVADMESLISDARAWRQQQAKERMGMVEEERRRYILESEVREKRLEELSKLSRRREYEKAMVDQQQDEISKTLEEEKTMQQALLTMEQDRVRDRLHELRLGLVEEERKQKSDFQNMLQGAEERIVAEERRRFVQLREELRGKSADHEREIMQEHERRMVALQTEQKDEMDRIKEMIRKKVQLQEASGVASKYDGGGGAGGGAAGAGGTDDIMTRAKATLARQGK</sequence>
<dbReference type="PANTHER" id="PTHR19853:SF1">
    <property type="entry name" value="TBC1 DOMAIN FAMILY MEMBER 31"/>
    <property type="match status" value="1"/>
</dbReference>
<organism evidence="15 16">
    <name type="scientific">Tetraparma gracilis</name>
    <dbReference type="NCBI Taxonomy" id="2962635"/>
    <lineage>
        <taxon>Eukaryota</taxon>
        <taxon>Sar</taxon>
        <taxon>Stramenopiles</taxon>
        <taxon>Ochrophyta</taxon>
        <taxon>Bolidophyceae</taxon>
        <taxon>Parmales</taxon>
        <taxon>Triparmaceae</taxon>
        <taxon>Tetraparma</taxon>
    </lineage>
</organism>
<protein>
    <recommendedName>
        <fullName evidence="3">TBC1 domain family member 31</fullName>
    </recommendedName>
</protein>
<reference evidence="15 16" key="1">
    <citation type="journal article" date="2023" name="Commun. Biol.">
        <title>Genome analysis of Parmales, the sister group of diatoms, reveals the evolutionary specialization of diatoms from phago-mixotrophs to photoautotrophs.</title>
        <authorList>
            <person name="Ban H."/>
            <person name="Sato S."/>
            <person name="Yoshikawa S."/>
            <person name="Yamada K."/>
            <person name="Nakamura Y."/>
            <person name="Ichinomiya M."/>
            <person name="Sato N."/>
            <person name="Blanc-Mathieu R."/>
            <person name="Endo H."/>
            <person name="Kuwata A."/>
            <person name="Ogata H."/>
        </authorList>
    </citation>
    <scope>NUCLEOTIDE SEQUENCE [LARGE SCALE GENOMIC DNA]</scope>
</reference>
<dbReference type="InterPro" id="IPR001680">
    <property type="entry name" value="WD40_rpt"/>
</dbReference>
<feature type="region of interest" description="Disordered" evidence="13">
    <location>
        <begin position="655"/>
        <end position="700"/>
    </location>
</feature>
<feature type="coiled-coil region" evidence="12">
    <location>
        <begin position="732"/>
        <end position="801"/>
    </location>
</feature>
<keyword evidence="9" id="KW-0206">Cytoskeleton</keyword>
<dbReference type="InterPro" id="IPR051570">
    <property type="entry name" value="TBC1_cilium_biogenesis"/>
</dbReference>
<feature type="coiled-coil region" evidence="12">
    <location>
        <begin position="873"/>
        <end position="924"/>
    </location>
</feature>
<keyword evidence="10" id="KW-0966">Cell projection</keyword>
<dbReference type="Pfam" id="PF00566">
    <property type="entry name" value="RabGAP-TBC"/>
    <property type="match status" value="1"/>
</dbReference>
<comment type="function">
    <text evidence="11">Molecular adapter which is involved in cilium biogenesis. Part of a functional complex including OFD1 a centriolar protein involved in cilium assembly. Could regulate the cAMP-dependent phosphorylation of OFD1, and its subsequent ubiquitination by PJA2 which ultimately leads to its proteasomal degradation.</text>
</comment>
<evidence type="ECO:0000256" key="7">
    <source>
        <dbReference type="ARBA" id="ARBA00022794"/>
    </source>
</evidence>
<dbReference type="SUPFAM" id="SSF47923">
    <property type="entry name" value="Ypt/Rab-GAP domain of gyp1p"/>
    <property type="match status" value="1"/>
</dbReference>
<evidence type="ECO:0000256" key="8">
    <source>
        <dbReference type="ARBA" id="ARBA00023054"/>
    </source>
</evidence>
<dbReference type="EMBL" id="BRYB01000655">
    <property type="protein sequence ID" value="GMI34725.1"/>
    <property type="molecule type" value="Genomic_DNA"/>
</dbReference>
<evidence type="ECO:0000256" key="12">
    <source>
        <dbReference type="SAM" id="Coils"/>
    </source>
</evidence>
<accession>A0ABQ6MW74</accession>
<evidence type="ECO:0000256" key="1">
    <source>
        <dbReference type="ARBA" id="ARBA00004120"/>
    </source>
</evidence>
<dbReference type="PROSITE" id="PS50086">
    <property type="entry name" value="TBC_RABGAP"/>
    <property type="match status" value="1"/>
</dbReference>
<evidence type="ECO:0000256" key="13">
    <source>
        <dbReference type="SAM" id="MobiDB-lite"/>
    </source>
</evidence>
<evidence type="ECO:0000313" key="15">
    <source>
        <dbReference type="EMBL" id="GMI34725.1"/>
    </source>
</evidence>
<feature type="compositionally biased region" description="Low complexity" evidence="13">
    <location>
        <begin position="658"/>
        <end position="676"/>
    </location>
</feature>
<name>A0ABQ6MW74_9STRA</name>
<feature type="region of interest" description="Disordered" evidence="13">
    <location>
        <begin position="1180"/>
        <end position="1200"/>
    </location>
</feature>
<evidence type="ECO:0000256" key="3">
    <source>
        <dbReference type="ARBA" id="ARBA00014199"/>
    </source>
</evidence>
<evidence type="ECO:0000256" key="9">
    <source>
        <dbReference type="ARBA" id="ARBA00023212"/>
    </source>
</evidence>
<keyword evidence="6" id="KW-0677">Repeat</keyword>